<dbReference type="InterPro" id="IPR058636">
    <property type="entry name" value="Beta-barrel_YknX"/>
</dbReference>
<evidence type="ECO:0000313" key="7">
    <source>
        <dbReference type="EMBL" id="KAA2264837.1"/>
    </source>
</evidence>
<comment type="subcellular location">
    <subcellularLocation>
        <location evidence="1">Cell envelope</location>
    </subcellularLocation>
</comment>
<dbReference type="InterPro" id="IPR058627">
    <property type="entry name" value="MdtA-like_C"/>
</dbReference>
<sequence length="403" mass="39631">MKRGRRAWVVNGVLIVLLLGVAWGGYELLWPGKGNTAATGVRTISVNKTSVVETVSAAGTVQSSYTSSADFSTSGTVSELDVKIGDVVAAGQTLAKLNPAQANQQLTVAKDNLAVAQENQYNASVAPATTTKGGTAATPPSANQLQAAVDQAQLAVDQAQDAVTATVLTAPGAGTVTAITGAVGQKVGSGSSSGSSSSGSQGTSAKSGSGTASSASSGSTGFLTITNMTALQVHASVAEIDVAKIKAQQDATVTVNALPDTPVAARVGQVDLTPTTSNNVVQYGVTLALTSPPAGLLPGQSASVAITVAKADNALAIPSAALQGSGTQHTVTVLSGGQQQTKTVEIGVRSESLVQITSGLAEGDQVVLSTGTTTQGSQNNNRGGGSFPGLGTGTGRTGTGGGK</sequence>
<feature type="transmembrane region" description="Helical" evidence="4">
    <location>
        <begin position="7"/>
        <end position="26"/>
    </location>
</feature>
<evidence type="ECO:0000256" key="2">
    <source>
        <dbReference type="ARBA" id="ARBA00023054"/>
    </source>
</evidence>
<dbReference type="Proteomes" id="UP000323454">
    <property type="component" value="Unassembled WGS sequence"/>
</dbReference>
<evidence type="ECO:0000259" key="6">
    <source>
        <dbReference type="Pfam" id="PF25990"/>
    </source>
</evidence>
<dbReference type="AlphaFoldDB" id="A0A5B2XM25"/>
<gene>
    <name evidence="7" type="ORF">F0L68_07105</name>
</gene>
<keyword evidence="4" id="KW-1133">Transmembrane helix</keyword>
<feature type="compositionally biased region" description="Gly residues" evidence="3">
    <location>
        <begin position="382"/>
        <end position="403"/>
    </location>
</feature>
<dbReference type="Gene3D" id="2.40.420.20">
    <property type="match status" value="1"/>
</dbReference>
<dbReference type="Pfam" id="PF25990">
    <property type="entry name" value="Beta-barrel_YknX"/>
    <property type="match status" value="1"/>
</dbReference>
<organism evidence="7 8">
    <name type="scientific">Solihabitans fulvus</name>
    <dbReference type="NCBI Taxonomy" id="1892852"/>
    <lineage>
        <taxon>Bacteria</taxon>
        <taxon>Bacillati</taxon>
        <taxon>Actinomycetota</taxon>
        <taxon>Actinomycetes</taxon>
        <taxon>Pseudonocardiales</taxon>
        <taxon>Pseudonocardiaceae</taxon>
        <taxon>Solihabitans</taxon>
    </lineage>
</organism>
<name>A0A5B2XM25_9PSEU</name>
<dbReference type="InterPro" id="IPR050465">
    <property type="entry name" value="UPF0194_transport"/>
</dbReference>
<comment type="caution">
    <text evidence="7">The sequence shown here is derived from an EMBL/GenBank/DDBJ whole genome shotgun (WGS) entry which is preliminary data.</text>
</comment>
<protein>
    <submittedName>
        <fullName evidence="7">HlyD family efflux transporter periplasmic adaptor subunit</fullName>
    </submittedName>
</protein>
<dbReference type="PANTHER" id="PTHR32347:SF14">
    <property type="entry name" value="EFFLUX SYSTEM COMPONENT YKNX-RELATED"/>
    <property type="match status" value="1"/>
</dbReference>
<keyword evidence="4" id="KW-0812">Transmembrane</keyword>
<dbReference type="OrthoDB" id="4932908at2"/>
<dbReference type="Gene3D" id="2.40.50.100">
    <property type="match status" value="1"/>
</dbReference>
<evidence type="ECO:0000259" key="5">
    <source>
        <dbReference type="Pfam" id="PF25967"/>
    </source>
</evidence>
<dbReference type="SUPFAM" id="SSF111369">
    <property type="entry name" value="HlyD-like secretion proteins"/>
    <property type="match status" value="1"/>
</dbReference>
<dbReference type="Pfam" id="PF25967">
    <property type="entry name" value="RND-MFP_C"/>
    <property type="match status" value="1"/>
</dbReference>
<feature type="domain" description="Multidrug resistance protein MdtA-like C-terminal permuted SH3" evidence="5">
    <location>
        <begin position="313"/>
        <end position="370"/>
    </location>
</feature>
<evidence type="ECO:0000256" key="1">
    <source>
        <dbReference type="ARBA" id="ARBA00004196"/>
    </source>
</evidence>
<reference evidence="7 8" key="1">
    <citation type="submission" date="2019-09" db="EMBL/GenBank/DDBJ databases">
        <title>Goodfellowia gen. nov., a new genus of the Pseudonocardineae related to Actinoalloteichus, containing Goodfellowia coeruleoviolacea gen. nov., comb. nov. gen. nov., comb. nov.</title>
        <authorList>
            <person name="Labeda D."/>
        </authorList>
    </citation>
    <scope>NUCLEOTIDE SEQUENCE [LARGE SCALE GENOMIC DNA]</scope>
    <source>
        <strain evidence="7 8">AN110305</strain>
    </source>
</reference>
<feature type="domain" description="YknX-like beta-barrel" evidence="6">
    <location>
        <begin position="231"/>
        <end position="306"/>
    </location>
</feature>
<keyword evidence="4" id="KW-0472">Membrane</keyword>
<dbReference type="GO" id="GO:0030313">
    <property type="term" value="C:cell envelope"/>
    <property type="evidence" value="ECO:0007669"/>
    <property type="project" value="UniProtKB-SubCell"/>
</dbReference>
<reference evidence="7 8" key="2">
    <citation type="submission" date="2019-09" db="EMBL/GenBank/DDBJ databases">
        <authorList>
            <person name="Jin C."/>
        </authorList>
    </citation>
    <scope>NUCLEOTIDE SEQUENCE [LARGE SCALE GENOMIC DNA]</scope>
    <source>
        <strain evidence="7 8">AN110305</strain>
    </source>
</reference>
<feature type="compositionally biased region" description="Low complexity" evidence="3">
    <location>
        <begin position="370"/>
        <end position="381"/>
    </location>
</feature>
<dbReference type="RefSeq" id="WP_149848635.1">
    <property type="nucleotide sequence ID" value="NZ_VUOB01000010.1"/>
</dbReference>
<accession>A0A5B2XM25</accession>
<feature type="region of interest" description="Disordered" evidence="3">
    <location>
        <begin position="185"/>
        <end position="216"/>
    </location>
</feature>
<keyword evidence="8" id="KW-1185">Reference proteome</keyword>
<dbReference type="EMBL" id="VUOB01000010">
    <property type="protein sequence ID" value="KAA2264837.1"/>
    <property type="molecule type" value="Genomic_DNA"/>
</dbReference>
<keyword evidence="2" id="KW-0175">Coiled coil</keyword>
<dbReference type="PANTHER" id="PTHR32347">
    <property type="entry name" value="EFFLUX SYSTEM COMPONENT YKNX-RELATED"/>
    <property type="match status" value="1"/>
</dbReference>
<proteinExistence type="predicted"/>
<dbReference type="Gene3D" id="2.40.30.170">
    <property type="match status" value="1"/>
</dbReference>
<feature type="region of interest" description="Disordered" evidence="3">
    <location>
        <begin position="370"/>
        <end position="403"/>
    </location>
</feature>
<evidence type="ECO:0000256" key="4">
    <source>
        <dbReference type="SAM" id="Phobius"/>
    </source>
</evidence>
<evidence type="ECO:0000256" key="3">
    <source>
        <dbReference type="SAM" id="MobiDB-lite"/>
    </source>
</evidence>
<evidence type="ECO:0000313" key="8">
    <source>
        <dbReference type="Proteomes" id="UP000323454"/>
    </source>
</evidence>